<reference evidence="2 3" key="1">
    <citation type="journal article" date="2012" name="Science">
        <title>The Paleozoic origin of enzymatic lignin decomposition reconstructed from 31 fungal genomes.</title>
        <authorList>
            <person name="Floudas D."/>
            <person name="Binder M."/>
            <person name="Riley R."/>
            <person name="Barry K."/>
            <person name="Blanchette R.A."/>
            <person name="Henrissat B."/>
            <person name="Martinez A.T."/>
            <person name="Otillar R."/>
            <person name="Spatafora J.W."/>
            <person name="Yadav J.S."/>
            <person name="Aerts A."/>
            <person name="Benoit I."/>
            <person name="Boyd A."/>
            <person name="Carlson A."/>
            <person name="Copeland A."/>
            <person name="Coutinho P.M."/>
            <person name="de Vries R.P."/>
            <person name="Ferreira P."/>
            <person name="Findley K."/>
            <person name="Foster B."/>
            <person name="Gaskell J."/>
            <person name="Glotzer D."/>
            <person name="Gorecki P."/>
            <person name="Heitman J."/>
            <person name="Hesse C."/>
            <person name="Hori C."/>
            <person name="Igarashi K."/>
            <person name="Jurgens J.A."/>
            <person name="Kallen N."/>
            <person name="Kersten P."/>
            <person name="Kohler A."/>
            <person name="Kuees U."/>
            <person name="Kumar T.K.A."/>
            <person name="Kuo A."/>
            <person name="LaButti K."/>
            <person name="Larrondo L.F."/>
            <person name="Lindquist E."/>
            <person name="Ling A."/>
            <person name="Lombard V."/>
            <person name="Lucas S."/>
            <person name="Lundell T."/>
            <person name="Martin R."/>
            <person name="McLaughlin D.J."/>
            <person name="Morgenstern I."/>
            <person name="Morin E."/>
            <person name="Murat C."/>
            <person name="Nagy L.G."/>
            <person name="Nolan M."/>
            <person name="Ohm R.A."/>
            <person name="Patyshakuliyeva A."/>
            <person name="Rokas A."/>
            <person name="Ruiz-Duenas F.J."/>
            <person name="Sabat G."/>
            <person name="Salamov A."/>
            <person name="Samejima M."/>
            <person name="Schmutz J."/>
            <person name="Slot J.C."/>
            <person name="St John F."/>
            <person name="Stenlid J."/>
            <person name="Sun H."/>
            <person name="Sun S."/>
            <person name="Syed K."/>
            <person name="Tsang A."/>
            <person name="Wiebenga A."/>
            <person name="Young D."/>
            <person name="Pisabarro A."/>
            <person name="Eastwood D.C."/>
            <person name="Martin F."/>
            <person name="Cullen D."/>
            <person name="Grigoriev I.V."/>
            <person name="Hibbett D.S."/>
        </authorList>
    </citation>
    <scope>NUCLEOTIDE SEQUENCE [LARGE SCALE GENOMIC DNA]</scope>
    <source>
        <strain evidence="2 3">MD-104</strain>
    </source>
</reference>
<accession>A0A2H3J363</accession>
<dbReference type="AlphaFoldDB" id="A0A2H3J363"/>
<name>A0A2H3J363_WOLCO</name>
<keyword evidence="3" id="KW-1185">Reference proteome</keyword>
<organism evidence="2 3">
    <name type="scientific">Wolfiporia cocos (strain MD-104)</name>
    <name type="common">Brown rot fungus</name>
    <dbReference type="NCBI Taxonomy" id="742152"/>
    <lineage>
        <taxon>Eukaryota</taxon>
        <taxon>Fungi</taxon>
        <taxon>Dikarya</taxon>
        <taxon>Basidiomycota</taxon>
        <taxon>Agaricomycotina</taxon>
        <taxon>Agaricomycetes</taxon>
        <taxon>Polyporales</taxon>
        <taxon>Phaeolaceae</taxon>
        <taxon>Wolfiporia</taxon>
    </lineage>
</organism>
<dbReference type="STRING" id="742152.A0A2H3J363"/>
<evidence type="ECO:0000313" key="2">
    <source>
        <dbReference type="EMBL" id="PCH36145.1"/>
    </source>
</evidence>
<dbReference type="Pfam" id="PF00646">
    <property type="entry name" value="F-box"/>
    <property type="match status" value="1"/>
</dbReference>
<dbReference type="InterPro" id="IPR036047">
    <property type="entry name" value="F-box-like_dom_sf"/>
</dbReference>
<dbReference type="Gene3D" id="1.20.1280.50">
    <property type="match status" value="1"/>
</dbReference>
<gene>
    <name evidence="2" type="ORF">WOLCODRAFT_140239</name>
</gene>
<dbReference type="Proteomes" id="UP000218811">
    <property type="component" value="Unassembled WGS sequence"/>
</dbReference>
<dbReference type="SUPFAM" id="SSF81383">
    <property type="entry name" value="F-box domain"/>
    <property type="match status" value="1"/>
</dbReference>
<dbReference type="PROSITE" id="PS50181">
    <property type="entry name" value="FBOX"/>
    <property type="match status" value="1"/>
</dbReference>
<evidence type="ECO:0000259" key="1">
    <source>
        <dbReference type="PROSITE" id="PS50181"/>
    </source>
</evidence>
<protein>
    <recommendedName>
        <fullName evidence="1">F-box domain-containing protein</fullName>
    </recommendedName>
</protein>
<dbReference type="SMART" id="SM00256">
    <property type="entry name" value="FBOX"/>
    <property type="match status" value="1"/>
</dbReference>
<dbReference type="InterPro" id="IPR001810">
    <property type="entry name" value="F-box_dom"/>
</dbReference>
<proteinExistence type="predicted"/>
<dbReference type="CDD" id="cd09917">
    <property type="entry name" value="F-box_SF"/>
    <property type="match status" value="1"/>
</dbReference>
<sequence>MGKTAAPPAKHRSTRPPSKCAEGLPVVAVVATVAGERRDVDISIIGPHRRERTGIQSLPNDVLLLILVNVGVRDVLALRKTCKQLRDLSRTRWLWLYFLKGRVIDQGLPVPGKDVNLSALSDRDLEARVLRASKFHENWCSPHPAARRRVEFDAYRTIVDDSAEAHKPTVRHVCFLPGHNGELLITVVGRIITCWEVPLDCGDVYRVAEWVCDVHPEQVIVNDDPKAVAVLAFVANSSVEEPAPHICALSLDTFHGRFERCAMLKGPIDTLVPLHAMHGDCVIFSDPLKTWLTSSPMEVRTHKASGSETWERGNSVLAVKVIGRYLLVVRATTFEMGLAPTFNNMRVANAGAMAVFMTSDLVASEAAIVVRSTSLDSHRLEWPTEPVTVLTRVSSDEIDIVHQMDLFPSARTSGAPHKTLGSQEKRHPFPFTRPAACGRAVLVAPSCRDLLVGPSGKGFWAETRNVSQRRSVHPARCLVGFHLTRDDKLQSQSQEGMMVATEVDGLQKSAQRWAEKDWAATSEGNTLHLCGDALYARRCDMSEIMWKRYMVASTALEDTMGRLAIGDRNGRVEVLDFA</sequence>
<evidence type="ECO:0000313" key="3">
    <source>
        <dbReference type="Proteomes" id="UP000218811"/>
    </source>
</evidence>
<feature type="domain" description="F-box" evidence="1">
    <location>
        <begin position="52"/>
        <end position="98"/>
    </location>
</feature>
<dbReference type="OMA" id="PSGKGFW"/>
<dbReference type="OrthoDB" id="2688364at2759"/>
<dbReference type="EMBL" id="KB467865">
    <property type="protein sequence ID" value="PCH36145.1"/>
    <property type="molecule type" value="Genomic_DNA"/>
</dbReference>